<protein>
    <submittedName>
        <fullName evidence="4">Pentatricopeptide repeat-containing protein</fullName>
    </submittedName>
</protein>
<organism evidence="4 5">
    <name type="scientific">Abeliophyllum distichum</name>
    <dbReference type="NCBI Taxonomy" id="126358"/>
    <lineage>
        <taxon>Eukaryota</taxon>
        <taxon>Viridiplantae</taxon>
        <taxon>Streptophyta</taxon>
        <taxon>Embryophyta</taxon>
        <taxon>Tracheophyta</taxon>
        <taxon>Spermatophyta</taxon>
        <taxon>Magnoliopsida</taxon>
        <taxon>eudicotyledons</taxon>
        <taxon>Gunneridae</taxon>
        <taxon>Pentapetalae</taxon>
        <taxon>asterids</taxon>
        <taxon>lamiids</taxon>
        <taxon>Lamiales</taxon>
        <taxon>Oleaceae</taxon>
        <taxon>Forsythieae</taxon>
        <taxon>Abeliophyllum</taxon>
    </lineage>
</organism>
<dbReference type="PANTHER" id="PTHR47942">
    <property type="entry name" value="TETRATRICOPEPTIDE REPEAT (TPR)-LIKE SUPERFAMILY PROTEIN-RELATED"/>
    <property type="match status" value="1"/>
</dbReference>
<dbReference type="SUPFAM" id="SSF54427">
    <property type="entry name" value="NTF2-like"/>
    <property type="match status" value="1"/>
</dbReference>
<dbReference type="Gene3D" id="1.25.40.10">
    <property type="entry name" value="Tetratricopeptide repeat domain"/>
    <property type="match status" value="5"/>
</dbReference>
<dbReference type="InterPro" id="IPR002885">
    <property type="entry name" value="PPR_rpt"/>
</dbReference>
<proteinExistence type="predicted"/>
<feature type="repeat" description="PPR" evidence="2">
    <location>
        <begin position="214"/>
        <end position="248"/>
    </location>
</feature>
<dbReference type="Pfam" id="PF01535">
    <property type="entry name" value="PPR"/>
    <property type="match status" value="2"/>
</dbReference>
<dbReference type="PANTHER" id="PTHR47942:SF27">
    <property type="entry name" value="PPR CONTAINING PLANT-LIKE PROTEIN"/>
    <property type="match status" value="1"/>
</dbReference>
<dbReference type="Pfam" id="PF13041">
    <property type="entry name" value="PPR_2"/>
    <property type="match status" value="2"/>
</dbReference>
<evidence type="ECO:0000256" key="3">
    <source>
        <dbReference type="SAM" id="MobiDB-lite"/>
    </source>
</evidence>
<dbReference type="PROSITE" id="PS51375">
    <property type="entry name" value="PPR"/>
    <property type="match status" value="9"/>
</dbReference>
<feature type="repeat" description="PPR" evidence="2">
    <location>
        <begin position="525"/>
        <end position="559"/>
    </location>
</feature>
<feature type="repeat" description="PPR" evidence="2">
    <location>
        <begin position="560"/>
        <end position="594"/>
    </location>
</feature>
<accession>A0ABD1Q7S4</accession>
<dbReference type="Proteomes" id="UP001604336">
    <property type="component" value="Unassembled WGS sequence"/>
</dbReference>
<evidence type="ECO:0000313" key="4">
    <source>
        <dbReference type="EMBL" id="KAL2471914.1"/>
    </source>
</evidence>
<dbReference type="InterPro" id="IPR051222">
    <property type="entry name" value="PPR/CCM1_RNA-binding"/>
</dbReference>
<feature type="repeat" description="PPR" evidence="2">
    <location>
        <begin position="350"/>
        <end position="384"/>
    </location>
</feature>
<keyword evidence="1" id="KW-0677">Repeat</keyword>
<feature type="repeat" description="PPR" evidence="2">
    <location>
        <begin position="385"/>
        <end position="419"/>
    </location>
</feature>
<sequence>MPNIFINLSKSLKKRATQQLLLLQIRSKPISTTTVPVPTHQQIAHLILDQKSASQALETFRWASRLRNFTHNLSTYRVLIHKLCTFRQFDIVKQLLDEMPSSIGLPPDEDIFVTIVRGLGRAKMIREVIGVLDLVSKFGKSPPSLKLFNSILDILVKEDIDVAREFYRAKMMRSGVQGDDYTYGILMKGLCLTNRIGDGFKLLQVMKTRGVKPNVVVYNTLINALCKNGKVGRARSLMSEMKEFNVVTFNILISAYSNENNIVQALIMIEKCFSNGFVPDVVPLTKVIDILCDAGRVSEAVEILERMEDKGGTIDVVTYNTLIKGFVRIGKVRVGRRYLKEMEMKGCLPNIDTYNALISGFCDSGMLDSALDMFNEMKRVGLIWNFVTYDTLIYALCSDGRMQDGFKILELMGESGGGSICRLRPYNSIIYGLYKDKRLDEALDFLKDMRNLFPKAVDRSLRILGLCQDGSIGEAKKVFDKMNEEYSFPSALIYASLVQGFCQNGCMKEAVELVNEMMSVGYFPVASTFNALIGGFCRQGNIGSASKFMEDVMERGCLPDSESFSILFNALCSEGDTQKASMLLLQMVEKGILPDYHSWNAMTNLEPPPPRGLAQVNRTPGAQDKKQNEKDDFFVNLGLAVRTLREELPSIFAKDLNCDIYRDDITFVDPLNTFTGIENYKLIFWALRFHGKNLFRDISLDVLRIWQPSENMILIRWNLRGVPRVPWDSQPENVEPARHLVNIELARHFLAIYQISSGQKMINKIVCIGTV</sequence>
<dbReference type="InterPro" id="IPR032710">
    <property type="entry name" value="NTF2-like_dom_sf"/>
</dbReference>
<evidence type="ECO:0000256" key="2">
    <source>
        <dbReference type="PROSITE-ProRule" id="PRU00708"/>
    </source>
</evidence>
<comment type="caution">
    <text evidence="4">The sequence shown here is derived from an EMBL/GenBank/DDBJ whole genome shotgun (WGS) entry which is preliminary data.</text>
</comment>
<dbReference type="Pfam" id="PF10184">
    <property type="entry name" value="DUF2358"/>
    <property type="match status" value="1"/>
</dbReference>
<feature type="repeat" description="PPR" evidence="2">
    <location>
        <begin position="490"/>
        <end position="524"/>
    </location>
</feature>
<dbReference type="NCBIfam" id="TIGR00756">
    <property type="entry name" value="PPR"/>
    <property type="match status" value="10"/>
</dbReference>
<evidence type="ECO:0000256" key="1">
    <source>
        <dbReference type="ARBA" id="ARBA00022737"/>
    </source>
</evidence>
<gene>
    <name evidence="4" type="ORF">Adt_40050</name>
</gene>
<reference evidence="5" key="1">
    <citation type="submission" date="2024-07" db="EMBL/GenBank/DDBJ databases">
        <title>Two chromosome-level genome assemblies of Korean endemic species Abeliophyllum distichum and Forsythia ovata (Oleaceae).</title>
        <authorList>
            <person name="Jang H."/>
        </authorList>
    </citation>
    <scope>NUCLEOTIDE SEQUENCE [LARGE SCALE GENOMIC DNA]</scope>
</reference>
<feature type="repeat" description="PPR" evidence="2">
    <location>
        <begin position="315"/>
        <end position="349"/>
    </location>
</feature>
<name>A0ABD1Q7S4_9LAMI</name>
<dbReference type="InterPro" id="IPR011990">
    <property type="entry name" value="TPR-like_helical_dom_sf"/>
</dbReference>
<dbReference type="Pfam" id="PF12854">
    <property type="entry name" value="PPR_1"/>
    <property type="match status" value="4"/>
</dbReference>
<feature type="repeat" description="PPR" evidence="2">
    <location>
        <begin position="280"/>
        <end position="314"/>
    </location>
</feature>
<dbReference type="InterPro" id="IPR018790">
    <property type="entry name" value="DUF2358"/>
</dbReference>
<dbReference type="EMBL" id="JBFOLK010000012">
    <property type="protein sequence ID" value="KAL2471914.1"/>
    <property type="molecule type" value="Genomic_DNA"/>
</dbReference>
<feature type="region of interest" description="Disordered" evidence="3">
    <location>
        <begin position="607"/>
        <end position="627"/>
    </location>
</feature>
<keyword evidence="5" id="KW-1185">Reference proteome</keyword>
<feature type="repeat" description="PPR" evidence="2">
    <location>
        <begin position="179"/>
        <end position="213"/>
    </location>
</feature>
<evidence type="ECO:0000313" key="5">
    <source>
        <dbReference type="Proteomes" id="UP001604336"/>
    </source>
</evidence>
<dbReference type="AlphaFoldDB" id="A0ABD1Q7S4"/>